<organism evidence="2 3">
    <name type="scientific">Candidatus Danuiimicrobium aquiferis</name>
    <dbReference type="NCBI Taxonomy" id="1801832"/>
    <lineage>
        <taxon>Bacteria</taxon>
        <taxon>Pseudomonadati</taxon>
        <taxon>Candidatus Omnitrophota</taxon>
        <taxon>Candidatus Danuiimicrobium</taxon>
    </lineage>
</organism>
<keyword evidence="1" id="KW-0175">Coiled coil</keyword>
<evidence type="ECO:0000313" key="3">
    <source>
        <dbReference type="Proteomes" id="UP000178187"/>
    </source>
</evidence>
<gene>
    <name evidence="2" type="ORF">A3G33_07390</name>
</gene>
<sequence>MSYVFNAFKKRGEFKNTMKSFRSRIVAFATAIFFISSTVLSAAPVAFVDATGVSKSVQSPSDLNIVPAELGTLHDAFEAEKLTKNENSAMPFIVHVQDAHANVDAQMNIMKILKFLSERYQINLVAMEGTDSPLDVSQYQSIGDRKILEKIVMDFVKKRVFKGPEAMAILNENKDMDFFGVENAGLYMQDLKLYRNALAEQVNANEALARLESAVNELMNAMVQKRFRDYAVKAEAFDQGMLDIVSYVQYLSSELERLHIETVLRKYPTLAIFLEHAKRNTKDPGFEMRARAEETKFVKSLADGQEKIYWLLKQKVSAGETDLSNLYAFVEANSKGGESWKVYPALKNYFESFRFLKGSSSGGLFSEIHGLKDDVARAMMMLKSEKYLWEMKEKLRLVKKLFGLELVPADYGKMIQNKESFNFYLMIARLEQLAAQSGTGKIEIPSYDLGASLGEWFGQFVEFYEFAKKRDTAIVDNLLVRVSQTNNQRAFLVTGGFHSQGIAEILKGKGIPYVSIAPRIAEFSDEEKSAYVSLIEGEIPSFEKLLSQTIADSPVTGNCLSGRSEARLSPELLASPVEMGDGSGVVRAEVRAPIQVVVASAFQASGLFMDVRDQIQTLIKELKIKEWSNQSLPLLREKLKSLYQAHPEYSKALISQPNVFWSATEGRPVIIVRMKVLKQTIAAPGNVTFALEETAFGIRMSQNPRSAKLGNWNKVEMIDAKDSRREAALALSEDIKPAKAKGINRNKGQIVLRAIFQEDGFESNMASPATQVSAEPKAEAAKRSFLQRLIDAWTGARQEEAVSELADRILRDRQDSVRESAAAKFIYMIKVERAVQKFIRQWQLAHPKKTFEWTDALLAKMQAQLVSEYKKLMEKSDGRYDAVGEPVIRRIDGMNVPVLAFNASIQELLASREVNQGPFARATLGVTTRKAVFAKALPGSQVPAGSRPGLQKWQELEEIAEADAREIQGAMKLVGVGRESNAVALYAQFPSLVEEPTEADFKAAYAEEAAEQRAEKAVREAVKERWGAWVAGFRETWETKGALATVSVLTVGLVVVGIGGLFAALPGCGGFGLPSTDQDILPPVTTDQPGVTPTLPPGEEPGPGILPVSGLGIGDSSLASGKASIYTNVANAEPRLSLNTTYPNMPVYQTTQNLGSNPNSLVSFIIQVDQPQGFKLNSSNRVVVGFESNADFGTLTFWGPNDSQIAVFPNLDLRNDGVGFYDFTDELATLIGVRYASMDELLAAVKKFEMKIAKTDLSAGTTNARIGMPTAGVRADEVLLTLQTPLQPTAQPNVATTAGGLNVYSPFGNNPSIGVRFIATNQGEIARDENLSDTGTWGHVLLPGQGKTNINGSIFDVEIADTELEIRLTAAGQPTGIIQLTGLTSGQWLRIDIDQLRGVFLNVDITKASVEFKKGSVKNTSGIVVQSIENPIAPQAASQSITLADVTGGTVKDYSLEKVEIKQSGSGTREDLGARFGVSVTNLGANSPSAITLQGPAGSNGQTVTFSLLRQTPGGPLLTPEQQRNFIIFSNVQHDAAISFLRVTLQGYKYDANLQRQFVAVGGNQIIMVGQGDLTLAQLVKALEDSGIDTAILDQVASISLEIEGGTTATLADGTKLTIQAGTTGRFSVDKSGAAIPEVPRSLDVINLVTGGTPQGFQAKNIQVRRYGAGNDLVVDATDTTVTLVNNAQLNPGQASLINFVAGTGDSFALSRGANVAAITGIVSHPNINYWLVTLNDNQGRLVQLVVRGYGDLMVSEIEGVLEAIRVSKNLSSVNEVLDLDHLTGMAIGAVGDTKANIPDVGDNIPQVKPGTTGFQLTVNLDGATTGGLNPYDFPVTAELPNTTSATGNARPIGAATVFTGPVNQFTIVNQVAKTAETDSVGIEFYNGEITKAFFQLENYDRVSVKVRYKDQNGIDRDAVFTDISVEAGIHTKIRDVIDLVKGYPDFNSLVSTYVYMSPVKVSATVTNPLPAGAKLTVYAYGATVEGISLMPVNGSVTAANAVIDANVSLSAGTGAVAAIARPADSIYSMAVISQLPLTSSAGLNFLISDLLNNPRSFFVEADVWDDNTQTIVRSGLPVRFTIQNEPDRNVELPKDYAVILPQNGAGFKIDQGVNLGNFGVRVYIDSADVQNLPPLGPNQVYRVKVSAQGQLPEVRSEAREWVAEGTQLQTGMVLIKDDGARQLYIQEVLKASGTDKVDHILATTHDRSGAQIGTRTSIPMVDLVGKYTVGAGRAEARAASRRVGTGVGRMRVPVVPRVTAGKREVTARPQVSGARQFGRSFRDLLTEKKVTRRAFIAGAAAGVVAIYGCGTTGGLPAPVVDNGTGMSDLGPNHGYTINLNDLNVRTALVSVIANQEKITNDAAAAKLEKVLSRVTQIKVVLDAGLAPGIPYELDGLYAMPQGTATSLPAGKVRFEGNRIKGANELLSSGKMLYDLEKAPSAVLVYETVNDESIDLFALGGHFVNLNWEAVPPNGVRPRVIKLEYWSIEKDDQGNVTDTDHISFFAMTPALVRELENVPGTPEFKGAVTVFEGNHEIDVETVSAQPADRKSVGYKSVHEANDLFIQWLQGKGITTPQYENAVGNFYDDKDGRNIKLGSGAIVEVNSATGEENLIPGAFRLITSVPYKGAFNSLVIQRNVRAAFPQTPDRYLGFAVYVPEGVNQFEVALIPDGNVAPSAPLVFKKGAGGMLDFAEGWNFYVLDAKDFVLHEEGQVPTFQYQFYQAKLDIKQRGLNGQMVQAIFPGAIPSANVQTVRAEVRAKVEGPEALSPFERWGRSASTIFGYRAFDRRLFLTGASAAAVGACTNIPLPMEFPLFPGVDLVSPTARIPWDQTFNDLVERSRVRAGSAYDPFLVIDQPDYYATSDRETRGLDFHEGNAVRVLAPAFKGNKVKAMTRPRVVHDHISFQFYNRFTDDQWNELAFSPGLLDWGSPEIRPALPEVWSPDNYGWSRLNLGTVLDLPTDQEPYAEGFTLSATGYLRLAPTAVVDGIKKMLSYSSSFRYFLQNTGTDLEKTRFPQIREIYLSNTYFENQEEGIRAVITFNGEAFEGVAEVTFRFGFPSEMEITRGVLIPRRDVAPGEIRIGGFSSMFWKSEPNASAHDIDKIIAVGEGGVTSFSPYNPGQNIFPEIIRNPTAYYLEQQNRNRADYQAYDNARYDLRANTGVTGIVVAYEDGTPVQHAFDVYIQPTISEGDDNVAGGIRIDDALAKGRPVYFRLKVGAYGDSVEASLIPRRSEVRQAAVAQASINEKIQPTSAEIARARGVRGKNIPARSTAVFDVPKPTTGVPTLRRPGERFVRSEARLLGNVDRFRSVIEKLDQGVREAEVAEVERVVGELHQANVPVTGITVDENIIKNVLITPEGEFPKLAGILATVAKIPALLGRLLKVNGRQLKIPFELNVTWPGSGVALAETVPTITTNGNPVYQVGLDQLGEMFTSAVTENLISPVLGVKGAEDRIREILAVVNQLSEAERNVLFPVATSSDLKFSREITSSSMLDEDGILWMIANAAVFQQQNVWHKVVIINDDLSPAKAALLKMLSEATKGIGHVTVVDGPITPKLIMKLIQGDEEARQAAGRYAATGKTEAFLEQHTTVVLPQTILEQVVNGKSLVDRISQRLVSILQSFMAPGKRLAGYNLSWAGRVGMNAGFDALLKQPDDREEFTPNLGGYRGLTGRQSDAFAQLWDRVKASIAVSISA</sequence>
<dbReference type="EMBL" id="MHFR01000037">
    <property type="protein sequence ID" value="OGW98047.1"/>
    <property type="molecule type" value="Genomic_DNA"/>
</dbReference>
<name>A0A1G1KYR2_9BACT</name>
<feature type="coiled-coil region" evidence="1">
    <location>
        <begin position="194"/>
        <end position="224"/>
    </location>
</feature>
<accession>A0A1G1KYR2</accession>
<dbReference type="InterPro" id="IPR014718">
    <property type="entry name" value="GH-type_carb-bd"/>
</dbReference>
<evidence type="ECO:0000256" key="1">
    <source>
        <dbReference type="SAM" id="Coils"/>
    </source>
</evidence>
<proteinExistence type="predicted"/>
<protein>
    <submittedName>
        <fullName evidence="2">Uncharacterized protein</fullName>
    </submittedName>
</protein>
<dbReference type="GO" id="GO:0030246">
    <property type="term" value="F:carbohydrate binding"/>
    <property type="evidence" value="ECO:0007669"/>
    <property type="project" value="InterPro"/>
</dbReference>
<dbReference type="Gene3D" id="2.70.98.10">
    <property type="match status" value="1"/>
</dbReference>
<reference evidence="2 3" key="1">
    <citation type="journal article" date="2016" name="Nat. Commun.">
        <title>Thousands of microbial genomes shed light on interconnected biogeochemical processes in an aquifer system.</title>
        <authorList>
            <person name="Anantharaman K."/>
            <person name="Brown C.T."/>
            <person name="Hug L.A."/>
            <person name="Sharon I."/>
            <person name="Castelle C.J."/>
            <person name="Probst A.J."/>
            <person name="Thomas B.C."/>
            <person name="Singh A."/>
            <person name="Wilkins M.J."/>
            <person name="Karaoz U."/>
            <person name="Brodie E.L."/>
            <person name="Williams K.H."/>
            <person name="Hubbard S.S."/>
            <person name="Banfield J.F."/>
        </authorList>
    </citation>
    <scope>NUCLEOTIDE SEQUENCE [LARGE SCALE GENOMIC DNA]</scope>
</reference>
<evidence type="ECO:0000313" key="2">
    <source>
        <dbReference type="EMBL" id="OGW98047.1"/>
    </source>
</evidence>
<dbReference type="Proteomes" id="UP000178187">
    <property type="component" value="Unassembled WGS sequence"/>
</dbReference>
<comment type="caution">
    <text evidence="2">The sequence shown here is derived from an EMBL/GenBank/DDBJ whole genome shotgun (WGS) entry which is preliminary data.</text>
</comment>